<feature type="active site" description="Cysteine sulfenic acid (-SOH) intermediate" evidence="6">
    <location>
        <position position="80"/>
    </location>
</feature>
<comment type="function">
    <text evidence="7">Thiol-specific peroxidase that catalyzes the reduction of hydrogen peroxide and organic hydroperoxides to water and alcohols, respectively. Plays a role in cell protection against oxidative stress by detoxifying peroxides.</text>
</comment>
<keyword evidence="4 7" id="KW-0560">Oxidoreductase</keyword>
<evidence type="ECO:0000256" key="2">
    <source>
        <dbReference type="ARBA" id="ARBA00022559"/>
    </source>
</evidence>
<dbReference type="GO" id="GO:0005829">
    <property type="term" value="C:cytosol"/>
    <property type="evidence" value="ECO:0007669"/>
    <property type="project" value="TreeGrafter"/>
</dbReference>
<keyword evidence="5 7" id="KW-0676">Redox-active center</keyword>
<dbReference type="InterPro" id="IPR013766">
    <property type="entry name" value="Thioredoxin_domain"/>
</dbReference>
<sequence length="191" mass="20495">MFATRQFSRLRLPRSIPVFLSAPPPSRNFHASRVNSVQVNDAIPNVDLMETSPGNKVSLAKELKGKGLIIGIPAAFSPSCSNSHIPGYINHPGLKDAGQVFVVSVNDPFVMGAFAKSLDADNKSGIRFLADPHAAFTKALDLEFDGTAIFGQPRSKRYALVVEDGKVTKVHVEPDNTGVKESAVDNVLGRA</sequence>
<dbReference type="FunFam" id="3.40.30.10:FF:000159">
    <property type="entry name" value="Peroxiredoxin"/>
    <property type="match status" value="1"/>
</dbReference>
<dbReference type="STRING" id="329885.A0A4U0V9B2"/>
<keyword evidence="3 7" id="KW-0049">Antioxidant</keyword>
<evidence type="ECO:0000256" key="3">
    <source>
        <dbReference type="ARBA" id="ARBA00022862"/>
    </source>
</evidence>
<comment type="similarity">
    <text evidence="1 7">Belongs to the peroxiredoxin family. Prx5 subfamily.</text>
</comment>
<name>A0A4U0V9B2_9PEZI</name>
<dbReference type="InterPro" id="IPR013740">
    <property type="entry name" value="Redoxin"/>
</dbReference>
<dbReference type="GO" id="GO:0045454">
    <property type="term" value="P:cell redox homeostasis"/>
    <property type="evidence" value="ECO:0007669"/>
    <property type="project" value="TreeGrafter"/>
</dbReference>
<dbReference type="GO" id="GO:0042744">
    <property type="term" value="P:hydrogen peroxide catabolic process"/>
    <property type="evidence" value="ECO:0007669"/>
    <property type="project" value="TreeGrafter"/>
</dbReference>
<dbReference type="GO" id="GO:0005739">
    <property type="term" value="C:mitochondrion"/>
    <property type="evidence" value="ECO:0007669"/>
    <property type="project" value="TreeGrafter"/>
</dbReference>
<reference evidence="9 10" key="1">
    <citation type="submission" date="2017-03" db="EMBL/GenBank/DDBJ databases">
        <title>Genomes of endolithic fungi from Antarctica.</title>
        <authorList>
            <person name="Coleine C."/>
            <person name="Masonjones S."/>
            <person name="Stajich J.E."/>
        </authorList>
    </citation>
    <scope>NUCLEOTIDE SEQUENCE [LARGE SCALE GENOMIC DNA]</scope>
    <source>
        <strain evidence="9 10">CCFEE 5311</strain>
    </source>
</reference>
<dbReference type="AlphaFoldDB" id="A0A4U0V9B2"/>
<evidence type="ECO:0000313" key="10">
    <source>
        <dbReference type="Proteomes" id="UP000310066"/>
    </source>
</evidence>
<dbReference type="Proteomes" id="UP000310066">
    <property type="component" value="Unassembled WGS sequence"/>
</dbReference>
<dbReference type="InterPro" id="IPR037944">
    <property type="entry name" value="PRX5-like"/>
</dbReference>
<dbReference type="Gene3D" id="3.40.30.10">
    <property type="entry name" value="Glutaredoxin"/>
    <property type="match status" value="1"/>
</dbReference>
<dbReference type="EMBL" id="NAJP01000011">
    <property type="protein sequence ID" value="TKA45424.1"/>
    <property type="molecule type" value="Genomic_DNA"/>
</dbReference>
<feature type="domain" description="Thioredoxin" evidence="8">
    <location>
        <begin position="37"/>
        <end position="189"/>
    </location>
</feature>
<dbReference type="GO" id="GO:0008379">
    <property type="term" value="F:thioredoxin peroxidase activity"/>
    <property type="evidence" value="ECO:0007669"/>
    <property type="project" value="InterPro"/>
</dbReference>
<evidence type="ECO:0000256" key="5">
    <source>
        <dbReference type="ARBA" id="ARBA00023284"/>
    </source>
</evidence>
<accession>A0A4U0V9B2</accession>
<protein>
    <recommendedName>
        <fullName evidence="8">Thioredoxin domain-containing protein</fullName>
    </recommendedName>
</protein>
<evidence type="ECO:0000256" key="6">
    <source>
        <dbReference type="PIRSR" id="PIRSR637944-1"/>
    </source>
</evidence>
<dbReference type="PANTHER" id="PTHR10430:SF39">
    <property type="entry name" value="PEROXISOMAL MEMBRANE ASSOCIATED PROTEIN 20"/>
    <property type="match status" value="1"/>
</dbReference>
<dbReference type="PANTHER" id="PTHR10430">
    <property type="entry name" value="PEROXIREDOXIN"/>
    <property type="match status" value="1"/>
</dbReference>
<proteinExistence type="inferred from homology"/>
<dbReference type="CDD" id="cd03013">
    <property type="entry name" value="PRX5_like"/>
    <property type="match status" value="1"/>
</dbReference>
<organism evidence="9 10">
    <name type="scientific">Friedmanniomyces endolithicus</name>
    <dbReference type="NCBI Taxonomy" id="329885"/>
    <lineage>
        <taxon>Eukaryota</taxon>
        <taxon>Fungi</taxon>
        <taxon>Dikarya</taxon>
        <taxon>Ascomycota</taxon>
        <taxon>Pezizomycotina</taxon>
        <taxon>Dothideomycetes</taxon>
        <taxon>Dothideomycetidae</taxon>
        <taxon>Mycosphaerellales</taxon>
        <taxon>Teratosphaeriaceae</taxon>
        <taxon>Friedmanniomyces</taxon>
    </lineage>
</organism>
<dbReference type="PROSITE" id="PS51352">
    <property type="entry name" value="THIOREDOXIN_2"/>
    <property type="match status" value="1"/>
</dbReference>
<gene>
    <name evidence="9" type="ORF">B0A54_03963</name>
</gene>
<comment type="caution">
    <text evidence="9">The sequence shown here is derived from an EMBL/GenBank/DDBJ whole genome shotgun (WGS) entry which is preliminary data.</text>
</comment>
<evidence type="ECO:0000313" key="9">
    <source>
        <dbReference type="EMBL" id="TKA45424.1"/>
    </source>
</evidence>
<dbReference type="GO" id="GO:0034599">
    <property type="term" value="P:cellular response to oxidative stress"/>
    <property type="evidence" value="ECO:0007669"/>
    <property type="project" value="InterPro"/>
</dbReference>
<dbReference type="InterPro" id="IPR036249">
    <property type="entry name" value="Thioredoxin-like_sf"/>
</dbReference>
<dbReference type="SUPFAM" id="SSF52833">
    <property type="entry name" value="Thioredoxin-like"/>
    <property type="match status" value="1"/>
</dbReference>
<dbReference type="Pfam" id="PF08534">
    <property type="entry name" value="Redoxin"/>
    <property type="match status" value="1"/>
</dbReference>
<evidence type="ECO:0000256" key="1">
    <source>
        <dbReference type="ARBA" id="ARBA00010505"/>
    </source>
</evidence>
<dbReference type="GO" id="GO:0005777">
    <property type="term" value="C:peroxisome"/>
    <property type="evidence" value="ECO:0007669"/>
    <property type="project" value="TreeGrafter"/>
</dbReference>
<evidence type="ECO:0000256" key="4">
    <source>
        <dbReference type="ARBA" id="ARBA00023002"/>
    </source>
</evidence>
<evidence type="ECO:0000259" key="8">
    <source>
        <dbReference type="PROSITE" id="PS51352"/>
    </source>
</evidence>
<dbReference type="OrthoDB" id="1882547at2759"/>
<evidence type="ECO:0000256" key="7">
    <source>
        <dbReference type="RuleBase" id="RU366011"/>
    </source>
</evidence>
<keyword evidence="2 7" id="KW-0575">Peroxidase</keyword>